<evidence type="ECO:0000259" key="2">
    <source>
        <dbReference type="Pfam" id="PF23639"/>
    </source>
</evidence>
<name>A0A1R4G1R6_BREDI</name>
<feature type="domain" description="Toprim" evidence="1">
    <location>
        <begin position="216"/>
        <end position="303"/>
    </location>
</feature>
<dbReference type="AlphaFoldDB" id="A0A1R4G1R6"/>
<organism evidence="3 4">
    <name type="scientific">Brevundimonas diminuta 3F5N</name>
    <dbReference type="NCBI Taxonomy" id="1255603"/>
    <lineage>
        <taxon>Bacteria</taxon>
        <taxon>Pseudomonadati</taxon>
        <taxon>Pseudomonadota</taxon>
        <taxon>Alphaproteobacteria</taxon>
        <taxon>Caulobacterales</taxon>
        <taxon>Caulobacteraceae</taxon>
        <taxon>Brevundimonas</taxon>
    </lineage>
</organism>
<dbReference type="Proteomes" id="UP000195766">
    <property type="component" value="Unassembled WGS sequence"/>
</dbReference>
<dbReference type="EMBL" id="FUIE01000045">
    <property type="protein sequence ID" value="SJM62116.1"/>
    <property type="molecule type" value="Genomic_DNA"/>
</dbReference>
<sequence length="319" mass="33633">MTCPLNRILSLREIVAALGGDLHHGGQGANVPAPGHSAADRSVSLLLDRDRLVIHGFGSADWRAVRTHLHGLGLIDAAGRMTGASGAVSNREAASPRPPPRSRIAVAQALWTEGLPLAEGDLCDRYFRLRGVRLRSASEDLRRHPAAPVSVFRQTGLTCPALMAAIRTPDGAISAVEIAYLDRDGRAARRLRLPRKTVGSIPAGVAVRLSPPEAEIVVGEGVATTLSAMARFDLPGWALLSAGNLARWSPPEGVRRVLIAGDRGPAGEMAAAKLCFRLRAEGAAARICLPPAPCGDWNDVAVADREEKEGRGGAPDERG</sequence>
<dbReference type="InterPro" id="IPR055570">
    <property type="entry name" value="DUF7146"/>
</dbReference>
<reference evidence="3 4" key="1">
    <citation type="submission" date="2017-02" db="EMBL/GenBank/DDBJ databases">
        <authorList>
            <person name="Peterson S.W."/>
        </authorList>
    </citation>
    <scope>NUCLEOTIDE SEQUENCE [LARGE SCALE GENOMIC DNA]</scope>
    <source>
        <strain evidence="3 4">3F5N</strain>
    </source>
</reference>
<dbReference type="RefSeq" id="WP_256968165.1">
    <property type="nucleotide sequence ID" value="NZ_FUIE01000045.1"/>
</dbReference>
<evidence type="ECO:0000313" key="4">
    <source>
        <dbReference type="Proteomes" id="UP000195766"/>
    </source>
</evidence>
<protein>
    <submittedName>
        <fullName evidence="3">Bll0064 protein</fullName>
    </submittedName>
</protein>
<dbReference type="InterPro" id="IPR034154">
    <property type="entry name" value="TOPRIM_DnaG/twinkle"/>
</dbReference>
<dbReference type="InterPro" id="IPR006171">
    <property type="entry name" value="TOPRIM_dom"/>
</dbReference>
<gene>
    <name evidence="3" type="ORF">FM111_08750</name>
</gene>
<accession>A0A1R4G1R6</accession>
<dbReference type="Pfam" id="PF13362">
    <property type="entry name" value="Toprim_3"/>
    <property type="match status" value="1"/>
</dbReference>
<dbReference type="CDD" id="cd01029">
    <property type="entry name" value="TOPRIM_primases"/>
    <property type="match status" value="1"/>
</dbReference>
<feature type="domain" description="DUF7146" evidence="2">
    <location>
        <begin position="103"/>
        <end position="208"/>
    </location>
</feature>
<evidence type="ECO:0000313" key="3">
    <source>
        <dbReference type="EMBL" id="SJM62116.1"/>
    </source>
</evidence>
<proteinExistence type="predicted"/>
<dbReference type="Pfam" id="PF23639">
    <property type="entry name" value="DUF7146"/>
    <property type="match status" value="1"/>
</dbReference>
<evidence type="ECO:0000259" key="1">
    <source>
        <dbReference type="Pfam" id="PF13362"/>
    </source>
</evidence>